<dbReference type="OrthoDB" id="6430908at2759"/>
<comment type="subcellular location">
    <subcellularLocation>
        <location evidence="1">Cell membrane</location>
        <topology evidence="1">Multi-pass membrane protein</topology>
    </subcellularLocation>
</comment>
<dbReference type="RefSeq" id="XP_052131705.1">
    <property type="nucleotide sequence ID" value="XM_052275745.1"/>
</dbReference>
<dbReference type="SUPFAM" id="SSF53850">
    <property type="entry name" value="Periplasmic binding protein-like II"/>
    <property type="match status" value="1"/>
</dbReference>
<keyword evidence="6 9" id="KW-0472">Membrane</keyword>
<feature type="transmembrane region" description="Helical" evidence="9">
    <location>
        <begin position="385"/>
        <end position="406"/>
    </location>
</feature>
<accession>A0A9C6X9G1</accession>
<dbReference type="Pfam" id="PF00060">
    <property type="entry name" value="Lig_chan"/>
    <property type="match status" value="1"/>
</dbReference>
<evidence type="ECO:0000256" key="2">
    <source>
        <dbReference type="ARBA" id="ARBA00008685"/>
    </source>
</evidence>
<feature type="transmembrane region" description="Helical" evidence="9">
    <location>
        <begin position="113"/>
        <end position="132"/>
    </location>
</feature>
<evidence type="ECO:0000313" key="11">
    <source>
        <dbReference type="Proteomes" id="UP000504606"/>
    </source>
</evidence>
<dbReference type="InterPro" id="IPR052192">
    <property type="entry name" value="Insect_Ionotropic_Sensory_Rcpt"/>
</dbReference>
<organism evidence="11 12">
    <name type="scientific">Frankliniella occidentalis</name>
    <name type="common">Western flower thrips</name>
    <name type="synonym">Euthrips occidentalis</name>
    <dbReference type="NCBI Taxonomy" id="133901"/>
    <lineage>
        <taxon>Eukaryota</taxon>
        <taxon>Metazoa</taxon>
        <taxon>Ecdysozoa</taxon>
        <taxon>Arthropoda</taxon>
        <taxon>Hexapoda</taxon>
        <taxon>Insecta</taxon>
        <taxon>Pterygota</taxon>
        <taxon>Neoptera</taxon>
        <taxon>Paraneoptera</taxon>
        <taxon>Thysanoptera</taxon>
        <taxon>Terebrantia</taxon>
        <taxon>Thripoidea</taxon>
        <taxon>Thripidae</taxon>
        <taxon>Frankliniella</taxon>
    </lineage>
</organism>
<keyword evidence="8" id="KW-0325">Glycoprotein</keyword>
<feature type="domain" description="Ionotropic glutamate receptor C-terminal" evidence="10">
    <location>
        <begin position="111"/>
        <end position="392"/>
    </location>
</feature>
<dbReference type="GeneID" id="127751740"/>
<protein>
    <submittedName>
        <fullName evidence="12">Uncharacterized protein LOC127751740</fullName>
    </submittedName>
</protein>
<dbReference type="InterPro" id="IPR001320">
    <property type="entry name" value="Iontro_rcpt_C"/>
</dbReference>
<dbReference type="GO" id="GO:0005886">
    <property type="term" value="C:plasma membrane"/>
    <property type="evidence" value="ECO:0007669"/>
    <property type="project" value="UniProtKB-SubCell"/>
</dbReference>
<evidence type="ECO:0000256" key="1">
    <source>
        <dbReference type="ARBA" id="ARBA00004651"/>
    </source>
</evidence>
<proteinExistence type="inferred from homology"/>
<evidence type="ECO:0000256" key="6">
    <source>
        <dbReference type="ARBA" id="ARBA00023136"/>
    </source>
</evidence>
<gene>
    <name evidence="12" type="primary">LOC127751740</name>
</gene>
<comment type="similarity">
    <text evidence="2">Belongs to the glutamate-gated ion channel (TC 1.A.10.1) family.</text>
</comment>
<dbReference type="GO" id="GO:0015276">
    <property type="term" value="F:ligand-gated monoatomic ion channel activity"/>
    <property type="evidence" value="ECO:0007669"/>
    <property type="project" value="InterPro"/>
</dbReference>
<dbReference type="AlphaFoldDB" id="A0A9C6X9G1"/>
<dbReference type="PANTHER" id="PTHR42643">
    <property type="entry name" value="IONOTROPIC RECEPTOR 20A-RELATED"/>
    <property type="match status" value="1"/>
</dbReference>
<evidence type="ECO:0000256" key="9">
    <source>
        <dbReference type="SAM" id="Phobius"/>
    </source>
</evidence>
<keyword evidence="11" id="KW-1185">Reference proteome</keyword>
<dbReference type="Proteomes" id="UP000504606">
    <property type="component" value="Unplaced"/>
</dbReference>
<evidence type="ECO:0000256" key="8">
    <source>
        <dbReference type="ARBA" id="ARBA00023180"/>
    </source>
</evidence>
<evidence type="ECO:0000256" key="7">
    <source>
        <dbReference type="ARBA" id="ARBA00023170"/>
    </source>
</evidence>
<keyword evidence="4 9" id="KW-0812">Transmembrane</keyword>
<dbReference type="GO" id="GO:0050906">
    <property type="term" value="P:detection of stimulus involved in sensory perception"/>
    <property type="evidence" value="ECO:0007669"/>
    <property type="project" value="UniProtKB-ARBA"/>
</dbReference>
<evidence type="ECO:0000256" key="3">
    <source>
        <dbReference type="ARBA" id="ARBA00022475"/>
    </source>
</evidence>
<dbReference type="KEGG" id="foc:127751740"/>
<reference evidence="12" key="1">
    <citation type="submission" date="2025-08" db="UniProtKB">
        <authorList>
            <consortium name="RefSeq"/>
        </authorList>
    </citation>
    <scope>IDENTIFICATION</scope>
    <source>
        <tissue evidence="12">Whole organism</tissue>
    </source>
</reference>
<keyword evidence="5 9" id="KW-1133">Transmembrane helix</keyword>
<name>A0A9C6X9G1_FRAOC</name>
<evidence type="ECO:0000313" key="12">
    <source>
        <dbReference type="RefSeq" id="XP_052131705.1"/>
    </source>
</evidence>
<sequence length="461" mass="50565">MYSSRRGKANGIAGDLLNEWARYGNFSVSVTDKASRVTRYQNSISGGALGIVGDIVAARKDMAVGAFLLTPDRHDAVAYARSVTNLYYEYAVPTGLAPSTSLVNLFNELEADVWVYVNIALVVVAAVVRVLWRHSSRLQRADGAEDEESVPSLVGALTVLAAAMVEVPAPARWRREPGSPLRIMLTCWILFCLVLNTAYESMLLSRLTTSVEDDNIHSLEELAELEMPLYVSPSVLHYMRMVINESSLASNSPLGKVLQHAFVCRSDVFGMAFTGVAVWRNITALWVRQATLYALQRLEHRYHDGAAVDYSLHSFGRTLDMPVTFIVFPKGSPLEEQANHVLERLLEAGVLSYWMAGLTDVKRWAALRARGPDRVTITMKHVNPVFYMLEIGQGAAFVAFLGELWYARRAARRARRQARAATANSTASAGTEDVASRTASAMGLPVHAASGTGAPTENVSR</sequence>
<dbReference type="Gene3D" id="1.10.287.70">
    <property type="match status" value="1"/>
</dbReference>
<dbReference type="Gene3D" id="3.40.190.10">
    <property type="entry name" value="Periplasmic binding protein-like II"/>
    <property type="match status" value="1"/>
</dbReference>
<evidence type="ECO:0000259" key="10">
    <source>
        <dbReference type="Pfam" id="PF00060"/>
    </source>
</evidence>
<evidence type="ECO:0000256" key="5">
    <source>
        <dbReference type="ARBA" id="ARBA00022989"/>
    </source>
</evidence>
<keyword evidence="7" id="KW-0675">Receptor</keyword>
<keyword evidence="3" id="KW-1003">Cell membrane</keyword>
<evidence type="ECO:0000256" key="4">
    <source>
        <dbReference type="ARBA" id="ARBA00022692"/>
    </source>
</evidence>
<dbReference type="PANTHER" id="PTHR42643:SF30">
    <property type="entry name" value="IONOTROPIC RECEPTOR 40A-RELATED"/>
    <property type="match status" value="1"/>
</dbReference>